<proteinExistence type="predicted"/>
<name>A0ABV7LTY7_9GAMM</name>
<gene>
    <name evidence="3" type="ORF">ACFOEV_18545</name>
</gene>
<feature type="domain" description="FAD dependent oxidoreductase" evidence="2">
    <location>
        <begin position="4"/>
        <end position="395"/>
    </location>
</feature>
<dbReference type="Proteomes" id="UP001595579">
    <property type="component" value="Unassembled WGS sequence"/>
</dbReference>
<dbReference type="PANTHER" id="PTHR13847:SF289">
    <property type="entry name" value="GLYCINE OXIDASE"/>
    <property type="match status" value="1"/>
</dbReference>
<evidence type="ECO:0000256" key="1">
    <source>
        <dbReference type="ARBA" id="ARBA00023002"/>
    </source>
</evidence>
<dbReference type="Pfam" id="PF01266">
    <property type="entry name" value="DAO"/>
    <property type="match status" value="1"/>
</dbReference>
<accession>A0ABV7LTY7</accession>
<dbReference type="EMBL" id="JBHRUG010000037">
    <property type="protein sequence ID" value="MFC3285601.1"/>
    <property type="molecule type" value="Genomic_DNA"/>
</dbReference>
<dbReference type="RefSeq" id="WP_386776383.1">
    <property type="nucleotide sequence ID" value="NZ_JBHRUG010000037.1"/>
</dbReference>
<evidence type="ECO:0000313" key="4">
    <source>
        <dbReference type="Proteomes" id="UP001595579"/>
    </source>
</evidence>
<dbReference type="InterPro" id="IPR036188">
    <property type="entry name" value="FAD/NAD-bd_sf"/>
</dbReference>
<evidence type="ECO:0000313" key="3">
    <source>
        <dbReference type="EMBL" id="MFC3285601.1"/>
    </source>
</evidence>
<evidence type="ECO:0000259" key="2">
    <source>
        <dbReference type="Pfam" id="PF01266"/>
    </source>
</evidence>
<dbReference type="SUPFAM" id="SSF51905">
    <property type="entry name" value="FAD/NAD(P)-binding domain"/>
    <property type="match status" value="1"/>
</dbReference>
<sequence>MTRDTIVLGAGMIGTSIAFHLARRGRSVVLVDRQAPGRETSFGNAGIIQREAVRPHAFPRDIATLLRVLPNRRIDIRYRPQGMLAAAGPLWEYWRNSAPRAYAEIVPEYASLIMRCTEEHQVMLEAAKAESLVRKEGWLEGFRSPRVFDEQLAIARDNEARFGVTYRALDRDALKAKEPHLSDELLGAIHWTNAWTVVDPGALVQAYARAFEAQGGHLEQVEAQRLEQTATGWRLTTASGRLEAEELVIATGPWSHHWLQPLGYHLPMFPKRGYHMHYDTRDDARLNHWLMDFESGYLLAPMQAGIRLTTGAELTTLEGPARHGQLDAAEAVARRLVPLGARRDPEPWQGNRPCMPDMKPVIGPAPRHAGLWFAFGHGHQGFTLGPVTGRLMGEMMSGETPAVDMTPFRAARFAGGR</sequence>
<dbReference type="Gene3D" id="3.30.9.10">
    <property type="entry name" value="D-Amino Acid Oxidase, subunit A, domain 2"/>
    <property type="match status" value="1"/>
</dbReference>
<dbReference type="EC" id="1.-.-.-" evidence="3"/>
<keyword evidence="1 3" id="KW-0560">Oxidoreductase</keyword>
<protein>
    <submittedName>
        <fullName evidence="3">NAD(P)/FAD-dependent oxidoreductase</fullName>
        <ecNumber evidence="3">1.-.-.-</ecNumber>
    </submittedName>
</protein>
<comment type="caution">
    <text evidence="3">The sequence shown here is derived from an EMBL/GenBank/DDBJ whole genome shotgun (WGS) entry which is preliminary data.</text>
</comment>
<reference evidence="4" key="1">
    <citation type="journal article" date="2019" name="Int. J. Syst. Evol. Microbiol.">
        <title>The Global Catalogue of Microorganisms (GCM) 10K type strain sequencing project: providing services to taxonomists for standard genome sequencing and annotation.</title>
        <authorList>
            <consortium name="The Broad Institute Genomics Platform"/>
            <consortium name="The Broad Institute Genome Sequencing Center for Infectious Disease"/>
            <person name="Wu L."/>
            <person name="Ma J."/>
        </authorList>
    </citation>
    <scope>NUCLEOTIDE SEQUENCE [LARGE SCALE GENOMIC DNA]</scope>
    <source>
        <strain evidence="4">CECT 7698</strain>
    </source>
</reference>
<dbReference type="Gene3D" id="3.50.50.60">
    <property type="entry name" value="FAD/NAD(P)-binding domain"/>
    <property type="match status" value="2"/>
</dbReference>
<dbReference type="SUPFAM" id="SSF54373">
    <property type="entry name" value="FAD-linked reductases, C-terminal domain"/>
    <property type="match status" value="1"/>
</dbReference>
<organism evidence="3 4">
    <name type="scientific">Litchfieldella rifensis</name>
    <dbReference type="NCBI Taxonomy" id="762643"/>
    <lineage>
        <taxon>Bacteria</taxon>
        <taxon>Pseudomonadati</taxon>
        <taxon>Pseudomonadota</taxon>
        <taxon>Gammaproteobacteria</taxon>
        <taxon>Oceanospirillales</taxon>
        <taxon>Halomonadaceae</taxon>
        <taxon>Litchfieldella</taxon>
    </lineage>
</organism>
<dbReference type="InterPro" id="IPR006076">
    <property type="entry name" value="FAD-dep_OxRdtase"/>
</dbReference>
<keyword evidence="4" id="KW-1185">Reference proteome</keyword>
<dbReference type="PANTHER" id="PTHR13847">
    <property type="entry name" value="SARCOSINE DEHYDROGENASE-RELATED"/>
    <property type="match status" value="1"/>
</dbReference>
<dbReference type="GO" id="GO:0016491">
    <property type="term" value="F:oxidoreductase activity"/>
    <property type="evidence" value="ECO:0007669"/>
    <property type="project" value="UniProtKB-KW"/>
</dbReference>